<dbReference type="PANTHER" id="PTHR21398:SF7">
    <property type="entry name" value="LP19941P"/>
    <property type="match status" value="1"/>
</dbReference>
<proteinExistence type="predicted"/>
<evidence type="ECO:0000313" key="1">
    <source>
        <dbReference type="EMBL" id="CAH4021294.1"/>
    </source>
</evidence>
<dbReference type="Proteomes" id="UP001152562">
    <property type="component" value="Unassembled WGS sequence"/>
</dbReference>
<dbReference type="SMART" id="SM00718">
    <property type="entry name" value="DM4_12"/>
    <property type="match status" value="1"/>
</dbReference>
<dbReference type="PANTHER" id="PTHR21398">
    <property type="entry name" value="AGAP007094-PA"/>
    <property type="match status" value="1"/>
</dbReference>
<keyword evidence="2" id="KW-1185">Reference proteome</keyword>
<dbReference type="Pfam" id="PF07841">
    <property type="entry name" value="DM4_12"/>
    <property type="match status" value="1"/>
</dbReference>
<gene>
    <name evidence="1" type="ORF">PIBRA_LOCUS3865</name>
</gene>
<accession>A0A9P0TBL0</accession>
<sequence length="117" mass="14128">MVRWNQIFAQALGFRMNWDDPPDTFHWYHHFTRRSLYNNIQLLLDSNGLSGYHCVRRAVCETNMIADPYLLYHRILKIIFRRQQELEKWYNHTKEDCISSINSCPFSLLDISPYTDL</sequence>
<dbReference type="EMBL" id="CALOZG010000004">
    <property type="protein sequence ID" value="CAH4021294.1"/>
    <property type="molecule type" value="Genomic_DNA"/>
</dbReference>
<name>A0A9P0TBL0_PIEBR</name>
<dbReference type="InterPro" id="IPR006631">
    <property type="entry name" value="DM4_12"/>
</dbReference>
<reference evidence="1" key="1">
    <citation type="submission" date="2022-05" db="EMBL/GenBank/DDBJ databases">
        <authorList>
            <person name="Okamura Y."/>
        </authorList>
    </citation>
    <scope>NUCLEOTIDE SEQUENCE</scope>
</reference>
<comment type="caution">
    <text evidence="1">The sequence shown here is derived from an EMBL/GenBank/DDBJ whole genome shotgun (WGS) entry which is preliminary data.</text>
</comment>
<evidence type="ECO:0000313" key="2">
    <source>
        <dbReference type="Proteomes" id="UP001152562"/>
    </source>
</evidence>
<protein>
    <submittedName>
        <fullName evidence="1">Uncharacterized protein</fullName>
    </submittedName>
</protein>
<organism evidence="1 2">
    <name type="scientific">Pieris brassicae</name>
    <name type="common">White butterfly</name>
    <name type="synonym">Large white butterfly</name>
    <dbReference type="NCBI Taxonomy" id="7116"/>
    <lineage>
        <taxon>Eukaryota</taxon>
        <taxon>Metazoa</taxon>
        <taxon>Ecdysozoa</taxon>
        <taxon>Arthropoda</taxon>
        <taxon>Hexapoda</taxon>
        <taxon>Insecta</taxon>
        <taxon>Pterygota</taxon>
        <taxon>Neoptera</taxon>
        <taxon>Endopterygota</taxon>
        <taxon>Lepidoptera</taxon>
        <taxon>Glossata</taxon>
        <taxon>Ditrysia</taxon>
        <taxon>Papilionoidea</taxon>
        <taxon>Pieridae</taxon>
        <taxon>Pierinae</taxon>
        <taxon>Pieris</taxon>
    </lineage>
</organism>
<dbReference type="AlphaFoldDB" id="A0A9P0TBL0"/>